<organism evidence="1 2">
    <name type="scientific">Dallia pectoralis</name>
    <name type="common">Alaska blackfish</name>
    <dbReference type="NCBI Taxonomy" id="75939"/>
    <lineage>
        <taxon>Eukaryota</taxon>
        <taxon>Metazoa</taxon>
        <taxon>Chordata</taxon>
        <taxon>Craniata</taxon>
        <taxon>Vertebrata</taxon>
        <taxon>Euteleostomi</taxon>
        <taxon>Actinopterygii</taxon>
        <taxon>Neopterygii</taxon>
        <taxon>Teleostei</taxon>
        <taxon>Protacanthopterygii</taxon>
        <taxon>Esociformes</taxon>
        <taxon>Umbridae</taxon>
        <taxon>Dallia</taxon>
    </lineage>
</organism>
<protein>
    <submittedName>
        <fullName evidence="1">Uncharacterized protein</fullName>
    </submittedName>
</protein>
<reference evidence="1" key="1">
    <citation type="submission" date="2021-05" db="EMBL/GenBank/DDBJ databases">
        <authorList>
            <person name="Pan Q."/>
            <person name="Jouanno E."/>
            <person name="Zahm M."/>
            <person name="Klopp C."/>
            <person name="Cabau C."/>
            <person name="Louis A."/>
            <person name="Berthelot C."/>
            <person name="Parey E."/>
            <person name="Roest Crollius H."/>
            <person name="Montfort J."/>
            <person name="Robinson-Rechavi M."/>
            <person name="Bouchez O."/>
            <person name="Lampietro C."/>
            <person name="Lopez Roques C."/>
            <person name="Donnadieu C."/>
            <person name="Postlethwait J."/>
            <person name="Bobe J."/>
            <person name="Dillon D."/>
            <person name="Chandos A."/>
            <person name="von Hippel F."/>
            <person name="Guiguen Y."/>
        </authorList>
    </citation>
    <scope>NUCLEOTIDE SEQUENCE</scope>
    <source>
        <strain evidence="1">YG-Jan2019</strain>
    </source>
</reference>
<gene>
    <name evidence="1" type="ORF">DPEC_G00296030</name>
</gene>
<keyword evidence="2" id="KW-1185">Reference proteome</keyword>
<dbReference type="Proteomes" id="UP001157502">
    <property type="component" value="Chromosome 27"/>
</dbReference>
<comment type="caution">
    <text evidence="1">The sequence shown here is derived from an EMBL/GenBank/DDBJ whole genome shotgun (WGS) entry which is preliminary data.</text>
</comment>
<dbReference type="EMBL" id="CM055754">
    <property type="protein sequence ID" value="KAJ7991313.1"/>
    <property type="molecule type" value="Genomic_DNA"/>
</dbReference>
<evidence type="ECO:0000313" key="2">
    <source>
        <dbReference type="Proteomes" id="UP001157502"/>
    </source>
</evidence>
<name>A0ACC2FIM9_DALPE</name>
<proteinExistence type="predicted"/>
<evidence type="ECO:0000313" key="1">
    <source>
        <dbReference type="EMBL" id="KAJ7991313.1"/>
    </source>
</evidence>
<sequence>MLAVNDQEMHALWFAYRKKRLTASNFGLVLAAVKRKSYPPSLFKTLLGQYNLKEGSKACDWGILHEPRAKQEYTERTGVVIQKRGLFLSDSGLLGGSPDGMVFENCVIEVKCLWSARTKTILQAAESRDFYGV</sequence>
<accession>A0ACC2FIM9</accession>